<dbReference type="EMBL" id="MTSM01000001">
    <property type="protein sequence ID" value="OPX57090.1"/>
    <property type="molecule type" value="Genomic_DNA"/>
</dbReference>
<dbReference type="OrthoDB" id="8478903at2"/>
<evidence type="ECO:0000313" key="2">
    <source>
        <dbReference type="Proteomes" id="UP000191418"/>
    </source>
</evidence>
<accession>A0A1T4QXJ2</accession>
<reference evidence="1 2" key="1">
    <citation type="submission" date="2017-01" db="EMBL/GenBank/DDBJ databases">
        <title>Genome Sequencing of a Marine Spirillum, Oceanospirillum multiglobuliferum ATCC 33336, from Japan.</title>
        <authorList>
            <person name="Carney J.G."/>
            <person name="Trachtenberg A.M."/>
            <person name="Rheaume B.A."/>
            <person name="Linnane J.D."/>
            <person name="Pitts N.L."/>
            <person name="Mykles D.L."/>
            <person name="Maclea K.S."/>
        </authorList>
    </citation>
    <scope>NUCLEOTIDE SEQUENCE [LARGE SCALE GENOMIC DNA]</scope>
    <source>
        <strain evidence="1 2">ATCC 33336</strain>
    </source>
</reference>
<dbReference type="Pfam" id="PF12318">
    <property type="entry name" value="FAD-SLDH"/>
    <property type="match status" value="1"/>
</dbReference>
<protein>
    <recommendedName>
        <fullName evidence="3">Twin-arginine translocation pathway signal</fullName>
    </recommendedName>
</protein>
<proteinExistence type="predicted"/>
<keyword evidence="2" id="KW-1185">Reference proteome</keyword>
<organism evidence="1 2">
    <name type="scientific">Oceanospirillum multiglobuliferum</name>
    <dbReference type="NCBI Taxonomy" id="64969"/>
    <lineage>
        <taxon>Bacteria</taxon>
        <taxon>Pseudomonadati</taxon>
        <taxon>Pseudomonadota</taxon>
        <taxon>Gammaproteobacteria</taxon>
        <taxon>Oceanospirillales</taxon>
        <taxon>Oceanospirillaceae</taxon>
        <taxon>Oceanospirillum</taxon>
    </lineage>
</organism>
<name>A0A1T4QXJ2_9GAMM</name>
<evidence type="ECO:0000313" key="1">
    <source>
        <dbReference type="EMBL" id="OPX57090.1"/>
    </source>
</evidence>
<dbReference type="Proteomes" id="UP000191418">
    <property type="component" value="Unassembled WGS sequence"/>
</dbReference>
<dbReference type="PROSITE" id="PS51318">
    <property type="entry name" value="TAT"/>
    <property type="match status" value="1"/>
</dbReference>
<gene>
    <name evidence="1" type="ORF">BTE48_01280</name>
</gene>
<dbReference type="InterPro" id="IPR024651">
    <property type="entry name" value="FAD-SLDH_ssu"/>
</dbReference>
<dbReference type="RefSeq" id="WP_139776565.1">
    <property type="nucleotide sequence ID" value="NZ_FUXG01000013.1"/>
</dbReference>
<evidence type="ECO:0008006" key="3">
    <source>
        <dbReference type="Google" id="ProtNLM"/>
    </source>
</evidence>
<dbReference type="InterPro" id="IPR006311">
    <property type="entry name" value="TAT_signal"/>
</dbReference>
<dbReference type="AlphaFoldDB" id="A0A1T4QXJ2"/>
<comment type="caution">
    <text evidence="1">The sequence shown here is derived from an EMBL/GenBank/DDBJ whole genome shotgun (WGS) entry which is preliminary data.</text>
</comment>
<sequence>MMKHLSNPKLDYRDKVLNNQPDSLERRNILKQIAVAAALAATPLSSVFASTQDQDLVIDFLEISSFLTGIELDRSYMQLGHDILQLLFLTDFNPYHIRQLSAEIKHNRTFDPFSSVWNKLAHRTLTAWYLGQIEISPKYLTNANVQRICSNLRGHTNPKPLLNANGSITAMISYDEALVWQACDFTKPSATCGGPFGYWANPPATKA</sequence>
<dbReference type="STRING" id="64969.SAMN02745127_02044"/>